<keyword evidence="1" id="KW-0472">Membrane</keyword>
<proteinExistence type="predicted"/>
<comment type="caution">
    <text evidence="2">The sequence shown here is derived from an EMBL/GenBank/DDBJ whole genome shotgun (WGS) entry which is preliminary data.</text>
</comment>
<dbReference type="RefSeq" id="WP_027553720.1">
    <property type="nucleotide sequence ID" value="NZ_LSEF01000059.1"/>
</dbReference>
<dbReference type="Proteomes" id="UP000077173">
    <property type="component" value="Unassembled WGS sequence"/>
</dbReference>
<keyword evidence="1" id="KW-0812">Transmembrane</keyword>
<dbReference type="AlphaFoldDB" id="A0A176Z5H5"/>
<protein>
    <submittedName>
        <fullName evidence="2">Uncharacterized protein</fullName>
    </submittedName>
</protein>
<gene>
    <name evidence="2" type="ORF">AXW67_13985</name>
</gene>
<feature type="transmembrane region" description="Helical" evidence="1">
    <location>
        <begin position="55"/>
        <end position="81"/>
    </location>
</feature>
<sequence>MRTQKKPSGLISRTGIIKVMTHAMMGAALGLLFGLILTLVNPAVATLLNNGGSPAIFVFVVTLVTTFAIGAALTGAVFILAEDKEF</sequence>
<evidence type="ECO:0000313" key="2">
    <source>
        <dbReference type="EMBL" id="OAF15928.1"/>
    </source>
</evidence>
<keyword evidence="3" id="KW-1185">Reference proteome</keyword>
<name>A0A176Z5H5_9BRAD</name>
<evidence type="ECO:0000313" key="3">
    <source>
        <dbReference type="Proteomes" id="UP000077173"/>
    </source>
</evidence>
<keyword evidence="1" id="KW-1133">Transmembrane helix</keyword>
<reference evidence="2 3" key="1">
    <citation type="submission" date="2016-02" db="EMBL/GenBank/DDBJ databases">
        <title>Draft genome sequence of the strain BR 10247T Bradyrhizobium neotropicale isolated from nodules of Centrolobium paraense.</title>
        <authorList>
            <person name="Simoes-Araujo J.L."/>
            <person name="Barauna A.C."/>
            <person name="Silva K."/>
            <person name="Zilli J.E."/>
        </authorList>
    </citation>
    <scope>NUCLEOTIDE SEQUENCE [LARGE SCALE GENOMIC DNA]</scope>
    <source>
        <strain evidence="2 3">BR 10247</strain>
    </source>
</reference>
<dbReference type="EMBL" id="LSEF01000059">
    <property type="protein sequence ID" value="OAF15928.1"/>
    <property type="molecule type" value="Genomic_DNA"/>
</dbReference>
<evidence type="ECO:0000256" key="1">
    <source>
        <dbReference type="SAM" id="Phobius"/>
    </source>
</evidence>
<dbReference type="GeneID" id="32585957"/>
<accession>A0A176Z5H5</accession>
<organism evidence="2 3">
    <name type="scientific">Bradyrhizobium neotropicale</name>
    <dbReference type="NCBI Taxonomy" id="1497615"/>
    <lineage>
        <taxon>Bacteria</taxon>
        <taxon>Pseudomonadati</taxon>
        <taxon>Pseudomonadota</taxon>
        <taxon>Alphaproteobacteria</taxon>
        <taxon>Hyphomicrobiales</taxon>
        <taxon>Nitrobacteraceae</taxon>
        <taxon>Bradyrhizobium</taxon>
    </lineage>
</organism>